<dbReference type="AlphaFoldDB" id="A0A3M7QBE0"/>
<name>A0A3M7QBE0_BRAPC</name>
<keyword evidence="2" id="KW-1185">Reference proteome</keyword>
<reference evidence="1 2" key="1">
    <citation type="journal article" date="2018" name="Sci. Rep.">
        <title>Genomic signatures of local adaptation to the degree of environmental predictability in rotifers.</title>
        <authorList>
            <person name="Franch-Gras L."/>
            <person name="Hahn C."/>
            <person name="Garcia-Roger E.M."/>
            <person name="Carmona M.J."/>
            <person name="Serra M."/>
            <person name="Gomez A."/>
        </authorList>
    </citation>
    <scope>NUCLEOTIDE SEQUENCE [LARGE SCALE GENOMIC DNA]</scope>
    <source>
        <strain evidence="1">HYR1</strain>
    </source>
</reference>
<gene>
    <name evidence="1" type="ORF">BpHYR1_048741</name>
</gene>
<dbReference type="Proteomes" id="UP000276133">
    <property type="component" value="Unassembled WGS sequence"/>
</dbReference>
<accession>A0A3M7QBE0</accession>
<evidence type="ECO:0000313" key="2">
    <source>
        <dbReference type="Proteomes" id="UP000276133"/>
    </source>
</evidence>
<proteinExistence type="predicted"/>
<organism evidence="1 2">
    <name type="scientific">Brachionus plicatilis</name>
    <name type="common">Marine rotifer</name>
    <name type="synonym">Brachionus muelleri</name>
    <dbReference type="NCBI Taxonomy" id="10195"/>
    <lineage>
        <taxon>Eukaryota</taxon>
        <taxon>Metazoa</taxon>
        <taxon>Spiralia</taxon>
        <taxon>Gnathifera</taxon>
        <taxon>Rotifera</taxon>
        <taxon>Eurotatoria</taxon>
        <taxon>Monogononta</taxon>
        <taxon>Pseudotrocha</taxon>
        <taxon>Ploima</taxon>
        <taxon>Brachionidae</taxon>
        <taxon>Brachionus</taxon>
    </lineage>
</organism>
<sequence length="70" mass="7994">MSNDLDSIIHDLAGLPLIFNCTNSLSTLSNSLLVNLQKAMKCLQIPNLRTLVIWMKVNQIRRMTIEEPIR</sequence>
<protein>
    <submittedName>
        <fullName evidence="1">Uncharacterized protein</fullName>
    </submittedName>
</protein>
<dbReference type="EMBL" id="REGN01006790">
    <property type="protein sequence ID" value="RNA08278.1"/>
    <property type="molecule type" value="Genomic_DNA"/>
</dbReference>
<comment type="caution">
    <text evidence="1">The sequence shown here is derived from an EMBL/GenBank/DDBJ whole genome shotgun (WGS) entry which is preliminary data.</text>
</comment>
<evidence type="ECO:0000313" key="1">
    <source>
        <dbReference type="EMBL" id="RNA08278.1"/>
    </source>
</evidence>